<reference evidence="1 2" key="1">
    <citation type="journal article" date="2018" name="Sci. Rep.">
        <title>Genomic signatures of local adaptation to the degree of environmental predictability in rotifers.</title>
        <authorList>
            <person name="Franch-Gras L."/>
            <person name="Hahn C."/>
            <person name="Garcia-Roger E.M."/>
            <person name="Carmona M.J."/>
            <person name="Serra M."/>
            <person name="Gomez A."/>
        </authorList>
    </citation>
    <scope>NUCLEOTIDE SEQUENCE [LARGE SCALE GENOMIC DNA]</scope>
    <source>
        <strain evidence="1">HYR1</strain>
    </source>
</reference>
<evidence type="ECO:0000313" key="2">
    <source>
        <dbReference type="Proteomes" id="UP000276133"/>
    </source>
</evidence>
<dbReference type="Proteomes" id="UP000276133">
    <property type="component" value="Unassembled WGS sequence"/>
</dbReference>
<evidence type="ECO:0000313" key="1">
    <source>
        <dbReference type="EMBL" id="RNA20026.1"/>
    </source>
</evidence>
<gene>
    <name evidence="1" type="ORF">BpHYR1_010048</name>
</gene>
<keyword evidence="2" id="KW-1185">Reference proteome</keyword>
<name>A0A3M7R919_BRAPC</name>
<sequence length="69" mass="8144">MLSFNKVQFIILTELFKTTLEIVNLLIEKRNIQDHCFSPFNPRTAFIINDVLNFIFIRANWTTGLKLLD</sequence>
<proteinExistence type="predicted"/>
<dbReference type="AlphaFoldDB" id="A0A3M7R919"/>
<organism evidence="1 2">
    <name type="scientific">Brachionus plicatilis</name>
    <name type="common">Marine rotifer</name>
    <name type="synonym">Brachionus muelleri</name>
    <dbReference type="NCBI Taxonomy" id="10195"/>
    <lineage>
        <taxon>Eukaryota</taxon>
        <taxon>Metazoa</taxon>
        <taxon>Spiralia</taxon>
        <taxon>Gnathifera</taxon>
        <taxon>Rotifera</taxon>
        <taxon>Eurotatoria</taxon>
        <taxon>Monogononta</taxon>
        <taxon>Pseudotrocha</taxon>
        <taxon>Ploima</taxon>
        <taxon>Brachionidae</taxon>
        <taxon>Brachionus</taxon>
    </lineage>
</organism>
<comment type="caution">
    <text evidence="1">The sequence shown here is derived from an EMBL/GenBank/DDBJ whole genome shotgun (WGS) entry which is preliminary data.</text>
</comment>
<dbReference type="EMBL" id="REGN01003930">
    <property type="protein sequence ID" value="RNA20026.1"/>
    <property type="molecule type" value="Genomic_DNA"/>
</dbReference>
<protein>
    <submittedName>
        <fullName evidence="1">Uncharacterized protein</fullName>
    </submittedName>
</protein>
<accession>A0A3M7R919</accession>